<proteinExistence type="predicted"/>
<dbReference type="Proteomes" id="UP000322214">
    <property type="component" value="Chromosome"/>
</dbReference>
<keyword evidence="2" id="KW-1185">Reference proteome</keyword>
<name>A0A5B9PEC0_9BACT</name>
<protein>
    <submittedName>
        <fullName evidence="1">Uncharacterized protein</fullName>
    </submittedName>
</protein>
<dbReference type="EMBL" id="CP042912">
    <property type="protein sequence ID" value="QEG24758.1"/>
    <property type="molecule type" value="Genomic_DNA"/>
</dbReference>
<accession>A0A5B9PEC0</accession>
<gene>
    <name evidence="1" type="ORF">MFFC18_46800</name>
</gene>
<organism evidence="1 2">
    <name type="scientific">Mariniblastus fucicola</name>
    <dbReference type="NCBI Taxonomy" id="980251"/>
    <lineage>
        <taxon>Bacteria</taxon>
        <taxon>Pseudomonadati</taxon>
        <taxon>Planctomycetota</taxon>
        <taxon>Planctomycetia</taxon>
        <taxon>Pirellulales</taxon>
        <taxon>Pirellulaceae</taxon>
        <taxon>Mariniblastus</taxon>
    </lineage>
</organism>
<evidence type="ECO:0000313" key="2">
    <source>
        <dbReference type="Proteomes" id="UP000322214"/>
    </source>
</evidence>
<dbReference type="AlphaFoldDB" id="A0A5B9PEC0"/>
<dbReference type="KEGG" id="mff:MFFC18_46800"/>
<evidence type="ECO:0000313" key="1">
    <source>
        <dbReference type="EMBL" id="QEG24758.1"/>
    </source>
</evidence>
<sequence length="39" mass="4307">MLGRIATWISVQLLGRKVAICSLQIEQVFTVSFGEGIIE</sequence>
<reference evidence="1 2" key="1">
    <citation type="submission" date="2019-08" db="EMBL/GenBank/DDBJ databases">
        <title>Deep-cultivation of Planctomycetes and their phenomic and genomic characterization uncovers novel biology.</title>
        <authorList>
            <person name="Wiegand S."/>
            <person name="Jogler M."/>
            <person name="Boedeker C."/>
            <person name="Pinto D."/>
            <person name="Vollmers J."/>
            <person name="Rivas-Marin E."/>
            <person name="Kohn T."/>
            <person name="Peeters S.H."/>
            <person name="Heuer A."/>
            <person name="Rast P."/>
            <person name="Oberbeckmann S."/>
            <person name="Bunk B."/>
            <person name="Jeske O."/>
            <person name="Meyerdierks A."/>
            <person name="Storesund J.E."/>
            <person name="Kallscheuer N."/>
            <person name="Luecker S."/>
            <person name="Lage O.M."/>
            <person name="Pohl T."/>
            <person name="Merkel B.J."/>
            <person name="Hornburger P."/>
            <person name="Mueller R.-W."/>
            <person name="Bruemmer F."/>
            <person name="Labrenz M."/>
            <person name="Spormann A.M."/>
            <person name="Op den Camp H."/>
            <person name="Overmann J."/>
            <person name="Amann R."/>
            <person name="Jetten M.S.M."/>
            <person name="Mascher T."/>
            <person name="Medema M.H."/>
            <person name="Devos D.P."/>
            <person name="Kaster A.-K."/>
            <person name="Ovreas L."/>
            <person name="Rohde M."/>
            <person name="Galperin M.Y."/>
            <person name="Jogler C."/>
        </authorList>
    </citation>
    <scope>NUCLEOTIDE SEQUENCE [LARGE SCALE GENOMIC DNA]</scope>
    <source>
        <strain evidence="1 2">FC18</strain>
    </source>
</reference>